<feature type="active site" description="Phosphoserine intermediate" evidence="14">
    <location>
        <position position="537"/>
    </location>
</feature>
<keyword evidence="9 14" id="KW-0067">ATP-binding</keyword>
<dbReference type="InterPro" id="IPR059117">
    <property type="entry name" value="APS_kinase_dom"/>
</dbReference>
<evidence type="ECO:0000256" key="14">
    <source>
        <dbReference type="HAMAP-Rule" id="MF_00065"/>
    </source>
</evidence>
<dbReference type="EC" id="2.7.1.25" evidence="14"/>
<dbReference type="InterPro" id="IPR009000">
    <property type="entry name" value="Transl_B-barrel_sf"/>
</dbReference>
<dbReference type="InterPro" id="IPR009001">
    <property type="entry name" value="Transl_elong_EF1A/Init_IF2_C"/>
</dbReference>
<evidence type="ECO:0000313" key="17">
    <source>
        <dbReference type="Proteomes" id="UP000515291"/>
    </source>
</evidence>
<gene>
    <name evidence="14 16" type="primary">cysC</name>
    <name evidence="16" type="ORF">HB776_07385</name>
</gene>
<name>A0A7G6TWF0_9BRAD</name>
<dbReference type="SMART" id="SM00382">
    <property type="entry name" value="AAA"/>
    <property type="match status" value="2"/>
</dbReference>
<dbReference type="PROSITE" id="PS00301">
    <property type="entry name" value="G_TR_1"/>
    <property type="match status" value="1"/>
</dbReference>
<evidence type="ECO:0000256" key="2">
    <source>
        <dbReference type="ARBA" id="ARBA00002357"/>
    </source>
</evidence>
<evidence type="ECO:0000256" key="10">
    <source>
        <dbReference type="ARBA" id="ARBA00023134"/>
    </source>
</evidence>
<dbReference type="Pfam" id="PF00009">
    <property type="entry name" value="GTP_EFTU"/>
    <property type="match status" value="1"/>
</dbReference>
<dbReference type="GO" id="GO:0004781">
    <property type="term" value="F:sulfate adenylyltransferase (ATP) activity"/>
    <property type="evidence" value="ECO:0007669"/>
    <property type="project" value="UniProtKB-EC"/>
</dbReference>
<keyword evidence="6 14" id="KW-0808">Transferase</keyword>
<keyword evidence="11" id="KW-0511">Multifunctional enzyme</keyword>
<dbReference type="NCBIfam" id="NF003013">
    <property type="entry name" value="PRK03846.1"/>
    <property type="match status" value="1"/>
</dbReference>
<dbReference type="Proteomes" id="UP000515291">
    <property type="component" value="Chromosome"/>
</dbReference>
<comment type="function">
    <text evidence="14">Catalyzes the synthesis of activated sulfate.</text>
</comment>
<evidence type="ECO:0000256" key="6">
    <source>
        <dbReference type="ARBA" id="ARBA00022679"/>
    </source>
</evidence>
<reference evidence="17" key="1">
    <citation type="journal article" date="2020" name="Mol. Plant Microbe">
        <title>Rhizobial microsymbionts of the narrowly endemic Oxytropis species growing in Kamchatka are characterized by significant genetic diversity and possess a set of genes that are associated with T3SS and T6SS secretion systems and can affect the development of symbiosis.</title>
        <authorList>
            <person name="Safronova V."/>
            <person name="Guro P."/>
            <person name="Sazanova A."/>
            <person name="Kuznetsova I."/>
            <person name="Belimov A."/>
            <person name="Yakubov V."/>
            <person name="Chirak E."/>
            <person name="Afonin A."/>
            <person name="Gogolev Y."/>
            <person name="Andronov E."/>
            <person name="Tikhonovich I."/>
        </authorList>
    </citation>
    <scope>NUCLEOTIDE SEQUENCE [LARGE SCALE GENOMIC DNA]</scope>
    <source>
        <strain evidence="17">581</strain>
    </source>
</reference>
<dbReference type="GO" id="GO:0004020">
    <property type="term" value="F:adenylylsulfate kinase activity"/>
    <property type="evidence" value="ECO:0007669"/>
    <property type="project" value="UniProtKB-UniRule"/>
</dbReference>
<dbReference type="RefSeq" id="WP_184516420.1">
    <property type="nucleotide sequence ID" value="NZ_CP050292.1"/>
</dbReference>
<comment type="function">
    <text evidence="12">Proposed to provide activated sulfate for transfer to Nod factor. ATP sulfurylase may be the GTPase, regulating ATP sulfurylase activity.</text>
</comment>
<keyword evidence="7" id="KW-0548">Nucleotidyltransferase</keyword>
<feature type="domain" description="Tr-type G" evidence="15">
    <location>
        <begin position="18"/>
        <end position="229"/>
    </location>
</feature>
<dbReference type="UniPathway" id="UPA00140">
    <property type="reaction ID" value="UER00205"/>
</dbReference>
<dbReference type="InterPro" id="IPR054696">
    <property type="entry name" value="GTP-eEF1A_C"/>
</dbReference>
<dbReference type="InterPro" id="IPR050100">
    <property type="entry name" value="TRAFAC_GTPase_members"/>
</dbReference>
<keyword evidence="14" id="KW-0597">Phosphoprotein</keyword>
<evidence type="ECO:0000256" key="12">
    <source>
        <dbReference type="ARBA" id="ARBA00024872"/>
    </source>
</evidence>
<dbReference type="PRINTS" id="PR00315">
    <property type="entry name" value="ELONGATNFCT"/>
</dbReference>
<evidence type="ECO:0000256" key="1">
    <source>
        <dbReference type="ARBA" id="ARBA00001823"/>
    </source>
</evidence>
<evidence type="ECO:0000256" key="8">
    <source>
        <dbReference type="ARBA" id="ARBA00022741"/>
    </source>
</evidence>
<comment type="function">
    <text evidence="2">APS kinase catalyzes the synthesis of activated sulfate.</text>
</comment>
<evidence type="ECO:0000256" key="4">
    <source>
        <dbReference type="ARBA" id="ARBA00007237"/>
    </source>
</evidence>
<dbReference type="GO" id="GO:0070814">
    <property type="term" value="P:hydrogen sulfide biosynthetic process"/>
    <property type="evidence" value="ECO:0007669"/>
    <property type="project" value="UniProtKB-UniRule"/>
</dbReference>
<comment type="similarity">
    <text evidence="3">In the C-terminal section; belongs to the APS kinase family.</text>
</comment>
<dbReference type="Pfam" id="PF01583">
    <property type="entry name" value="APS_kinase"/>
    <property type="match status" value="1"/>
</dbReference>
<dbReference type="CDD" id="cd02027">
    <property type="entry name" value="APSK"/>
    <property type="match status" value="1"/>
</dbReference>
<dbReference type="InterPro" id="IPR027417">
    <property type="entry name" value="P-loop_NTPase"/>
</dbReference>
<dbReference type="NCBIfam" id="TIGR00455">
    <property type="entry name" value="apsK"/>
    <property type="match status" value="1"/>
</dbReference>
<keyword evidence="14 16" id="KW-0418">Kinase</keyword>
<protein>
    <recommendedName>
        <fullName evidence="14">Adenylyl-sulfate kinase</fullName>
        <ecNumber evidence="14">2.7.1.25</ecNumber>
    </recommendedName>
    <alternativeName>
        <fullName evidence="14">APS kinase</fullName>
    </alternativeName>
    <alternativeName>
        <fullName evidence="14">ATP adenosine-5'-phosphosulfate 3'-phosphotransferase</fullName>
    </alternativeName>
    <alternativeName>
        <fullName evidence="14">Adenosine-5'-phosphosulfate kinase</fullName>
    </alternativeName>
</protein>
<dbReference type="CDD" id="cd04095">
    <property type="entry name" value="CysN_NoDQ_III"/>
    <property type="match status" value="1"/>
</dbReference>
<dbReference type="SUPFAM" id="SSF52540">
    <property type="entry name" value="P-loop containing nucleoside triphosphate hydrolases"/>
    <property type="match status" value="2"/>
</dbReference>
<accession>A0A7G6TWF0</accession>
<dbReference type="GO" id="GO:0000103">
    <property type="term" value="P:sulfate assimilation"/>
    <property type="evidence" value="ECO:0007669"/>
    <property type="project" value="UniProtKB-UniRule"/>
</dbReference>
<comment type="pathway">
    <text evidence="14">Sulfur metabolism; hydrogen sulfide biosynthesis; sulfite from sulfate: step 2/3.</text>
</comment>
<keyword evidence="10" id="KW-0342">GTP-binding</keyword>
<dbReference type="Gene3D" id="3.40.50.300">
    <property type="entry name" value="P-loop containing nucleotide triphosphate hydrolases"/>
    <property type="match status" value="2"/>
</dbReference>
<comment type="similarity">
    <text evidence="14">Belongs to the APS kinase family.</text>
</comment>
<comment type="subunit">
    <text evidence="5">Sulfate-activating enzymes, NodP and NodQ, may be physically associated.</text>
</comment>
<dbReference type="GO" id="GO:0005524">
    <property type="term" value="F:ATP binding"/>
    <property type="evidence" value="ECO:0007669"/>
    <property type="project" value="UniProtKB-UniRule"/>
</dbReference>
<dbReference type="PROSITE" id="PS51722">
    <property type="entry name" value="G_TR_2"/>
    <property type="match status" value="1"/>
</dbReference>
<sequence length="640" mass="69007">MTKPVNPTSLGMPNGTTRPQLRIVIVGHVDHGKSTLVGRLLHETGGLPDGKLEMLKAVSARRGMPFEWSFLLDALQTERDQGITIDTTQIRFRTKLRDVILIDAPGHAEFLRNMITGASQADGAVLIVDALEGVRDQTRRHAYLLHLLGVKQVAVVVNKMDRVDFSAERFQAISDEISAHLIELGVTPAAVIPISARDGDGVATHTDRIGWYRGPTVVGALDALKPALALDELPLRLPVQAIYKFDDRRIVAGRIEAGHLAVGDDVVIMPAGKRAKIKSVERWSATPLEGEHGAGRSVGITLDRELFVERGDVIAHAGAVPSDTRRLRARIFWLHDQPLTAGSSILVRLGVREVRGRVVAIEKAIDPGELASVETKQIARNHVGEIEIALSQPVAADRYVDNPRTGRLVIEVGGRIAGGGLVLSIDAAQRVVSSDIVPVQSALQPEERSARYRHQGAVVWFTGLPGSGKSTLARALEHRLFAKGGSPILLDGDTLRAGLNRDLGFSAADRSENVRRLAEMAGHLARNGHIAIVAAVSPSRGDRAEARSAVDTAFREIYVATPAEICEQRDPKGHYAKARAGDLPGFTGIANDYQAPETVELRIDTSTVDVGRAIDGIEDMLRQTQVLDDGAADLAAFEAV</sequence>
<dbReference type="PANTHER" id="PTHR23115">
    <property type="entry name" value="TRANSLATION FACTOR"/>
    <property type="match status" value="1"/>
</dbReference>
<dbReference type="InterPro" id="IPR044139">
    <property type="entry name" value="CysN_NoDQ_III"/>
</dbReference>
<evidence type="ECO:0000256" key="13">
    <source>
        <dbReference type="ARBA" id="ARBA00049370"/>
    </source>
</evidence>
<comment type="similarity">
    <text evidence="4">In the N-terminal section; belongs to the TRAFAC class translation factor GTPase superfamily. Classic translation factor GTPase family. CysN/NodQ subfamily.</text>
</comment>
<dbReference type="EMBL" id="CP050292">
    <property type="protein sequence ID" value="QND71082.1"/>
    <property type="molecule type" value="Genomic_DNA"/>
</dbReference>
<evidence type="ECO:0000256" key="7">
    <source>
        <dbReference type="ARBA" id="ARBA00022695"/>
    </source>
</evidence>
<evidence type="ECO:0000256" key="5">
    <source>
        <dbReference type="ARBA" id="ARBA00011760"/>
    </source>
</evidence>
<dbReference type="Pfam" id="PF22594">
    <property type="entry name" value="GTP-eEF1A_C"/>
    <property type="match status" value="1"/>
</dbReference>
<dbReference type="InterPro" id="IPR002891">
    <property type="entry name" value="APS"/>
</dbReference>
<keyword evidence="8 14" id="KW-0547">Nucleotide-binding</keyword>
<dbReference type="GO" id="GO:0005525">
    <property type="term" value="F:GTP binding"/>
    <property type="evidence" value="ECO:0007669"/>
    <property type="project" value="UniProtKB-KW"/>
</dbReference>
<evidence type="ECO:0000313" key="16">
    <source>
        <dbReference type="EMBL" id="QND71082.1"/>
    </source>
</evidence>
<dbReference type="InterPro" id="IPR031157">
    <property type="entry name" value="G_TR_CS"/>
</dbReference>
<organism evidence="16 17">
    <name type="scientific">Tardiphaga robiniae</name>
    <dbReference type="NCBI Taxonomy" id="943830"/>
    <lineage>
        <taxon>Bacteria</taxon>
        <taxon>Pseudomonadati</taxon>
        <taxon>Pseudomonadota</taxon>
        <taxon>Alphaproteobacteria</taxon>
        <taxon>Hyphomicrobiales</taxon>
        <taxon>Nitrobacteraceae</taxon>
        <taxon>Tardiphaga</taxon>
    </lineage>
</organism>
<dbReference type="SUPFAM" id="SSF50447">
    <property type="entry name" value="Translation proteins"/>
    <property type="match status" value="1"/>
</dbReference>
<comment type="catalytic activity">
    <reaction evidence="1 14">
        <text>adenosine 5'-phosphosulfate + ATP = 3'-phosphoadenylyl sulfate + ADP + H(+)</text>
        <dbReference type="Rhea" id="RHEA:24152"/>
        <dbReference type="ChEBI" id="CHEBI:15378"/>
        <dbReference type="ChEBI" id="CHEBI:30616"/>
        <dbReference type="ChEBI" id="CHEBI:58243"/>
        <dbReference type="ChEBI" id="CHEBI:58339"/>
        <dbReference type="ChEBI" id="CHEBI:456216"/>
        <dbReference type="EC" id="2.7.1.25"/>
    </reaction>
</comment>
<dbReference type="KEGG" id="trb:HB776_07385"/>
<dbReference type="InterPro" id="IPR011779">
    <property type="entry name" value="SO4_adenylTrfase_lsu"/>
</dbReference>
<dbReference type="NCBIfam" id="TIGR02034">
    <property type="entry name" value="CysN"/>
    <property type="match status" value="1"/>
</dbReference>
<dbReference type="HAMAP" id="MF_00065">
    <property type="entry name" value="Adenylyl_sulf_kinase"/>
    <property type="match status" value="1"/>
</dbReference>
<dbReference type="Gene3D" id="2.40.30.10">
    <property type="entry name" value="Translation factors"/>
    <property type="match status" value="2"/>
</dbReference>
<evidence type="ECO:0000256" key="11">
    <source>
        <dbReference type="ARBA" id="ARBA00023268"/>
    </source>
</evidence>
<dbReference type="InterPro" id="IPR003593">
    <property type="entry name" value="AAA+_ATPase"/>
</dbReference>
<feature type="binding site" evidence="14">
    <location>
        <begin position="463"/>
        <end position="470"/>
    </location>
    <ligand>
        <name>ATP</name>
        <dbReference type="ChEBI" id="CHEBI:30616"/>
    </ligand>
</feature>
<dbReference type="GO" id="GO:0003924">
    <property type="term" value="F:GTPase activity"/>
    <property type="evidence" value="ECO:0007669"/>
    <property type="project" value="InterPro"/>
</dbReference>
<dbReference type="InterPro" id="IPR000795">
    <property type="entry name" value="T_Tr_GTP-bd_dom"/>
</dbReference>
<comment type="catalytic activity">
    <reaction evidence="13">
        <text>sulfate + ATP + H(+) = adenosine 5'-phosphosulfate + diphosphate</text>
        <dbReference type="Rhea" id="RHEA:18133"/>
        <dbReference type="ChEBI" id="CHEBI:15378"/>
        <dbReference type="ChEBI" id="CHEBI:16189"/>
        <dbReference type="ChEBI" id="CHEBI:30616"/>
        <dbReference type="ChEBI" id="CHEBI:33019"/>
        <dbReference type="ChEBI" id="CHEBI:58243"/>
        <dbReference type="EC" id="2.7.7.4"/>
    </reaction>
</comment>
<evidence type="ECO:0000256" key="9">
    <source>
        <dbReference type="ARBA" id="ARBA00022840"/>
    </source>
</evidence>
<evidence type="ECO:0000256" key="3">
    <source>
        <dbReference type="ARBA" id="ARBA00005438"/>
    </source>
</evidence>
<evidence type="ECO:0000259" key="15">
    <source>
        <dbReference type="PROSITE" id="PS51722"/>
    </source>
</evidence>
<dbReference type="SUPFAM" id="SSF50465">
    <property type="entry name" value="EF-Tu/eEF-1alpha/eIF2-gamma C-terminal domain"/>
    <property type="match status" value="1"/>
</dbReference>
<dbReference type="AlphaFoldDB" id="A0A7G6TWF0"/>
<proteinExistence type="inferred from homology"/>